<name>A0A0C2X0U8_AMAMK</name>
<evidence type="ECO:0000256" key="1">
    <source>
        <dbReference type="SAM" id="MobiDB-lite"/>
    </source>
</evidence>
<evidence type="ECO:0000313" key="3">
    <source>
        <dbReference type="Proteomes" id="UP000054549"/>
    </source>
</evidence>
<accession>A0A0C2X0U8</accession>
<protein>
    <submittedName>
        <fullName evidence="2">Uncharacterized protein</fullName>
    </submittedName>
</protein>
<organism evidence="2 3">
    <name type="scientific">Amanita muscaria (strain Koide BX008)</name>
    <dbReference type="NCBI Taxonomy" id="946122"/>
    <lineage>
        <taxon>Eukaryota</taxon>
        <taxon>Fungi</taxon>
        <taxon>Dikarya</taxon>
        <taxon>Basidiomycota</taxon>
        <taxon>Agaricomycotina</taxon>
        <taxon>Agaricomycetes</taxon>
        <taxon>Agaricomycetidae</taxon>
        <taxon>Agaricales</taxon>
        <taxon>Pluteineae</taxon>
        <taxon>Amanitaceae</taxon>
        <taxon>Amanita</taxon>
    </lineage>
</organism>
<dbReference type="HOGENOM" id="CLU_2542095_0_0_1"/>
<gene>
    <name evidence="2" type="ORF">M378DRAFT_165859</name>
</gene>
<sequence length="83" mass="9224">MARTTRSAHDSFNAFIMAFGSSIAPFHLNHPGITSQKKGDVTGKSKSNQGRHRVERGSALSWSREIPMPYLAPPTTFCHINFH</sequence>
<dbReference type="InParanoid" id="A0A0C2X0U8"/>
<dbReference type="AlphaFoldDB" id="A0A0C2X0U8"/>
<evidence type="ECO:0000313" key="2">
    <source>
        <dbReference type="EMBL" id="KIL62318.1"/>
    </source>
</evidence>
<reference evidence="2 3" key="1">
    <citation type="submission" date="2014-04" db="EMBL/GenBank/DDBJ databases">
        <title>Evolutionary Origins and Diversification of the Mycorrhizal Mutualists.</title>
        <authorList>
            <consortium name="DOE Joint Genome Institute"/>
            <consortium name="Mycorrhizal Genomics Consortium"/>
            <person name="Kohler A."/>
            <person name="Kuo A."/>
            <person name="Nagy L.G."/>
            <person name="Floudas D."/>
            <person name="Copeland A."/>
            <person name="Barry K.W."/>
            <person name="Cichocki N."/>
            <person name="Veneault-Fourrey C."/>
            <person name="LaButti K."/>
            <person name="Lindquist E.A."/>
            <person name="Lipzen A."/>
            <person name="Lundell T."/>
            <person name="Morin E."/>
            <person name="Murat C."/>
            <person name="Riley R."/>
            <person name="Ohm R."/>
            <person name="Sun H."/>
            <person name="Tunlid A."/>
            <person name="Henrissat B."/>
            <person name="Grigoriev I.V."/>
            <person name="Hibbett D.S."/>
            <person name="Martin F."/>
        </authorList>
    </citation>
    <scope>NUCLEOTIDE SEQUENCE [LARGE SCALE GENOMIC DNA]</scope>
    <source>
        <strain evidence="2 3">Koide BX008</strain>
    </source>
</reference>
<feature type="region of interest" description="Disordered" evidence="1">
    <location>
        <begin position="30"/>
        <end position="59"/>
    </location>
</feature>
<proteinExistence type="predicted"/>
<keyword evidence="3" id="KW-1185">Reference proteome</keyword>
<dbReference type="EMBL" id="KN818272">
    <property type="protein sequence ID" value="KIL62318.1"/>
    <property type="molecule type" value="Genomic_DNA"/>
</dbReference>
<dbReference type="Proteomes" id="UP000054549">
    <property type="component" value="Unassembled WGS sequence"/>
</dbReference>